<evidence type="ECO:0000313" key="1">
    <source>
        <dbReference type="EMBL" id="GEU49280.1"/>
    </source>
</evidence>
<name>A0A6L2KKF6_TANCI</name>
<proteinExistence type="predicted"/>
<organism evidence="1">
    <name type="scientific">Tanacetum cinerariifolium</name>
    <name type="common">Dalmatian daisy</name>
    <name type="synonym">Chrysanthemum cinerariifolium</name>
    <dbReference type="NCBI Taxonomy" id="118510"/>
    <lineage>
        <taxon>Eukaryota</taxon>
        <taxon>Viridiplantae</taxon>
        <taxon>Streptophyta</taxon>
        <taxon>Embryophyta</taxon>
        <taxon>Tracheophyta</taxon>
        <taxon>Spermatophyta</taxon>
        <taxon>Magnoliopsida</taxon>
        <taxon>eudicotyledons</taxon>
        <taxon>Gunneridae</taxon>
        <taxon>Pentapetalae</taxon>
        <taxon>asterids</taxon>
        <taxon>campanulids</taxon>
        <taxon>Asterales</taxon>
        <taxon>Asteraceae</taxon>
        <taxon>Asteroideae</taxon>
        <taxon>Anthemideae</taxon>
        <taxon>Anthemidinae</taxon>
        <taxon>Tanacetum</taxon>
    </lineage>
</organism>
<sequence length="111" mass="12886">MNENYIQGNAQVPTNSSSFVRPSECRNVRIIKYITTILDIKAQREYRKPWLYCGASVINKCPACDTLMVVILSDIYARDVKLLVRDHVALTHAELKWLFIRIGSLMNEYDY</sequence>
<comment type="caution">
    <text evidence="1">The sequence shown here is derived from an EMBL/GenBank/DDBJ whole genome shotgun (WGS) entry which is preliminary data.</text>
</comment>
<dbReference type="EMBL" id="BKCJ010002542">
    <property type="protein sequence ID" value="GEU49280.1"/>
    <property type="molecule type" value="Genomic_DNA"/>
</dbReference>
<dbReference type="AlphaFoldDB" id="A0A6L2KKF6"/>
<accession>A0A6L2KKF6</accession>
<gene>
    <name evidence="1" type="ORF">Tci_021258</name>
</gene>
<protein>
    <submittedName>
        <fullName evidence="1">Uncharacterized protein</fullName>
    </submittedName>
</protein>
<reference evidence="1" key="1">
    <citation type="journal article" date="2019" name="Sci. Rep.">
        <title>Draft genome of Tanacetum cinerariifolium, the natural source of mosquito coil.</title>
        <authorList>
            <person name="Yamashiro T."/>
            <person name="Shiraishi A."/>
            <person name="Satake H."/>
            <person name="Nakayama K."/>
        </authorList>
    </citation>
    <scope>NUCLEOTIDE SEQUENCE</scope>
</reference>